<dbReference type="InterPro" id="IPR013162">
    <property type="entry name" value="CD80_C2-set"/>
</dbReference>
<dbReference type="InterPro" id="IPR007110">
    <property type="entry name" value="Ig-like_dom"/>
</dbReference>
<evidence type="ECO:0000313" key="9">
    <source>
        <dbReference type="Ensembl" id="ENSOANP00000050085.1"/>
    </source>
</evidence>
<dbReference type="PANTHER" id="PTHR46484:SF1">
    <property type="entry name" value="SCHWANN CELL MYELIN PROTEIN-RELATED"/>
    <property type="match status" value="1"/>
</dbReference>
<dbReference type="AlphaFoldDB" id="A0A6I8PBH0"/>
<keyword evidence="4 7" id="KW-0472">Membrane</keyword>
<reference evidence="9 10" key="1">
    <citation type="journal article" date="2008" name="Nature">
        <title>Genome analysis of the platypus reveals unique signatures of evolution.</title>
        <authorList>
            <person name="Warren W.C."/>
            <person name="Hillier L.W."/>
            <person name="Marshall Graves J.A."/>
            <person name="Birney E."/>
            <person name="Ponting C.P."/>
            <person name="Grutzner F."/>
            <person name="Belov K."/>
            <person name="Miller W."/>
            <person name="Clarke L."/>
            <person name="Chinwalla A.T."/>
            <person name="Yang S.P."/>
            <person name="Heger A."/>
            <person name="Locke D.P."/>
            <person name="Miethke P."/>
            <person name="Waters P.D."/>
            <person name="Veyrunes F."/>
            <person name="Fulton L."/>
            <person name="Fulton B."/>
            <person name="Graves T."/>
            <person name="Wallis J."/>
            <person name="Puente X.S."/>
            <person name="Lopez-Otin C."/>
            <person name="Ordonez G.R."/>
            <person name="Eichler E.E."/>
            <person name="Chen L."/>
            <person name="Cheng Z."/>
            <person name="Deakin J.E."/>
            <person name="Alsop A."/>
            <person name="Thompson K."/>
            <person name="Kirby P."/>
            <person name="Papenfuss A.T."/>
            <person name="Wakefield M.J."/>
            <person name="Olender T."/>
            <person name="Lancet D."/>
            <person name="Huttley G.A."/>
            <person name="Smit A.F."/>
            <person name="Pask A."/>
            <person name="Temple-Smith P."/>
            <person name="Batzer M.A."/>
            <person name="Walker J.A."/>
            <person name="Konkel M.K."/>
            <person name="Harris R.S."/>
            <person name="Whittington C.M."/>
            <person name="Wong E.S."/>
            <person name="Gemmell N.J."/>
            <person name="Buschiazzo E."/>
            <person name="Vargas Jentzsch I.M."/>
            <person name="Merkel A."/>
            <person name="Schmitz J."/>
            <person name="Zemann A."/>
            <person name="Churakov G."/>
            <person name="Kriegs J.O."/>
            <person name="Brosius J."/>
            <person name="Murchison E.P."/>
            <person name="Sachidanandam R."/>
            <person name="Smith C."/>
            <person name="Hannon G.J."/>
            <person name="Tsend-Ayush E."/>
            <person name="McMillan D."/>
            <person name="Attenborough R."/>
            <person name="Rens W."/>
            <person name="Ferguson-Smith M."/>
            <person name="Lefevre C.M."/>
            <person name="Sharp J.A."/>
            <person name="Nicholas K.R."/>
            <person name="Ray D.A."/>
            <person name="Kube M."/>
            <person name="Reinhardt R."/>
            <person name="Pringle T.H."/>
            <person name="Taylor J."/>
            <person name="Jones R.C."/>
            <person name="Nixon B."/>
            <person name="Dacheux J.L."/>
            <person name="Niwa H."/>
            <person name="Sekita Y."/>
            <person name="Huang X."/>
            <person name="Stark A."/>
            <person name="Kheradpour P."/>
            <person name="Kellis M."/>
            <person name="Flicek P."/>
            <person name="Chen Y."/>
            <person name="Webber C."/>
            <person name="Hardison R."/>
            <person name="Nelson J."/>
            <person name="Hallsworth-Pepin K."/>
            <person name="Delehaunty K."/>
            <person name="Markovic C."/>
            <person name="Minx P."/>
            <person name="Feng Y."/>
            <person name="Kremitzki C."/>
            <person name="Mitreva M."/>
            <person name="Glasscock J."/>
            <person name="Wylie T."/>
            <person name="Wohldmann P."/>
            <person name="Thiru P."/>
            <person name="Nhan M.N."/>
            <person name="Pohl C.S."/>
            <person name="Smith S.M."/>
            <person name="Hou S."/>
            <person name="Nefedov M."/>
            <person name="de Jong P.J."/>
            <person name="Renfree M.B."/>
            <person name="Mardis E.R."/>
            <person name="Wilson R.K."/>
        </authorList>
    </citation>
    <scope>NUCLEOTIDE SEQUENCE [LARGE SCALE GENOMIC DNA]</scope>
    <source>
        <strain evidence="9 10">Glennie</strain>
    </source>
</reference>
<reference evidence="9" key="3">
    <citation type="submission" date="2025-09" db="UniProtKB">
        <authorList>
            <consortium name="Ensembl"/>
        </authorList>
    </citation>
    <scope>IDENTIFICATION</scope>
    <source>
        <strain evidence="9">Glennie</strain>
    </source>
</reference>
<feature type="domain" description="Ig-like" evidence="8">
    <location>
        <begin position="389"/>
        <end position="473"/>
    </location>
</feature>
<dbReference type="SMART" id="SM00409">
    <property type="entry name" value="IG"/>
    <property type="match status" value="3"/>
</dbReference>
<reference evidence="9" key="2">
    <citation type="submission" date="2025-08" db="UniProtKB">
        <authorList>
            <consortium name="Ensembl"/>
        </authorList>
    </citation>
    <scope>IDENTIFICATION</scope>
    <source>
        <strain evidence="9">Glennie</strain>
    </source>
</reference>
<dbReference type="Pfam" id="PF08205">
    <property type="entry name" value="C2-set_2"/>
    <property type="match status" value="1"/>
</dbReference>
<evidence type="ECO:0000256" key="7">
    <source>
        <dbReference type="SAM" id="Phobius"/>
    </source>
</evidence>
<evidence type="ECO:0000256" key="4">
    <source>
        <dbReference type="ARBA" id="ARBA00023136"/>
    </source>
</evidence>
<dbReference type="InParanoid" id="A0A6I8PBH0"/>
<comment type="subcellular location">
    <subcellularLocation>
        <location evidence="1">Membrane</location>
        <topology evidence="1">Single-pass membrane protein</topology>
    </subcellularLocation>
</comment>
<keyword evidence="5" id="KW-1015">Disulfide bond</keyword>
<feature type="transmembrane region" description="Helical" evidence="7">
    <location>
        <begin position="584"/>
        <end position="609"/>
    </location>
</feature>
<dbReference type="SUPFAM" id="SSF48726">
    <property type="entry name" value="Immunoglobulin"/>
    <property type="match status" value="4"/>
</dbReference>
<dbReference type="GeneTree" id="ENSGT01150000286907"/>
<evidence type="ECO:0000256" key="5">
    <source>
        <dbReference type="ARBA" id="ARBA00023157"/>
    </source>
</evidence>
<proteinExistence type="predicted"/>
<dbReference type="PROSITE" id="PS50835">
    <property type="entry name" value="IG_LIKE"/>
    <property type="match status" value="2"/>
</dbReference>
<dbReference type="Pfam" id="PF07686">
    <property type="entry name" value="V-set"/>
    <property type="match status" value="1"/>
</dbReference>
<organism evidence="9 10">
    <name type="scientific">Ornithorhynchus anatinus</name>
    <name type="common">Duckbill platypus</name>
    <dbReference type="NCBI Taxonomy" id="9258"/>
    <lineage>
        <taxon>Eukaryota</taxon>
        <taxon>Metazoa</taxon>
        <taxon>Chordata</taxon>
        <taxon>Craniata</taxon>
        <taxon>Vertebrata</taxon>
        <taxon>Euteleostomi</taxon>
        <taxon>Mammalia</taxon>
        <taxon>Monotremata</taxon>
        <taxon>Ornithorhynchidae</taxon>
        <taxon>Ornithorhynchus</taxon>
    </lineage>
</organism>
<gene>
    <name evidence="9" type="primary">LOC103168709</name>
</gene>
<evidence type="ECO:0000256" key="6">
    <source>
        <dbReference type="SAM" id="MobiDB-lite"/>
    </source>
</evidence>
<protein>
    <recommendedName>
        <fullName evidence="8">Ig-like domain-containing protein</fullName>
    </recommendedName>
</protein>
<evidence type="ECO:0000256" key="1">
    <source>
        <dbReference type="ARBA" id="ARBA00004167"/>
    </source>
</evidence>
<dbReference type="PANTHER" id="PTHR46484">
    <property type="entry name" value="SI:CH211-171H4.5-RELATED"/>
    <property type="match status" value="1"/>
</dbReference>
<dbReference type="GO" id="GO:0016020">
    <property type="term" value="C:membrane"/>
    <property type="evidence" value="ECO:0007669"/>
    <property type="project" value="UniProtKB-SubCell"/>
</dbReference>
<feature type="region of interest" description="Disordered" evidence="6">
    <location>
        <begin position="109"/>
        <end position="136"/>
    </location>
</feature>
<keyword evidence="10" id="KW-1185">Reference proteome</keyword>
<name>A0A6I8PBH0_ORNAN</name>
<feature type="region of interest" description="Disordered" evidence="6">
    <location>
        <begin position="1"/>
        <end position="25"/>
    </location>
</feature>
<accession>A0A6I8PBH0</accession>
<dbReference type="Ensembl" id="ENSOANT00000067031.1">
    <property type="protein sequence ID" value="ENSOANP00000050085.1"/>
    <property type="gene ID" value="ENSOANG00000046361.1"/>
</dbReference>
<sequence length="701" mass="74719">MALARSLGSPATPTLPRRGFPHPGLQQEGLELGGYPRCLRSGGPVAVAAGMQSAAGAAGAGRGAQAIHVHVIDGGGEDGDRDAQGPQRGVGAQEGMVEQITLRMSLLGPSASGRPRADPSCNTAGQRSESRGEAGNWEMRSPCFPQDSDMGCLQPQLLLTLLIAMLQCSEGAPSWHVSLPSSLKALKNSCVVLPCSFRAPPEARSPYTITWYLYRSVGYPEVFRSTAQASAQSDAQARWKLLGDPAQGECSLRLSPVLPSDADAYYVWINSEGGSHGFYDNTLKLTVEETPEPLQLHVPRELKEGVPATLTCSVQHTCPSDPPTLTWSGLGEAANVSHQPLRDGLWQLVSRLQLVPSASDNSRPVECMVLYPSGQQNWDRTNLRVKYLPRAAQVSIQGSGPLTEGGSVTLHCTCQSHPPARGFRWTQGPTRTSIPGAGDLDTVTLTGLLRDTGPYYCAGINELGVGEESAPLNLDLQYKPLLLPLGNCSAQPDGGLMCHCGARGNPDPSLEWLLPGVAHPVPGDYNDSAMSAVSSVWDGAVLGELWMLASPPGNVTCRALNLHGQSELQLPLLPLPPSGSERQLLMALGASGVGVLLVLVLMIVVCRWIRSRKHGAQSPLGLSLQRENQVGEKLSRSPSSVGIGNLIHMYHTQRGPGPPLSQKLAGEKFEFPGPDADYENFEVFVGGSQPNYLTEQIYSNM</sequence>
<dbReference type="InterPro" id="IPR003599">
    <property type="entry name" value="Ig_sub"/>
</dbReference>
<evidence type="ECO:0000313" key="10">
    <source>
        <dbReference type="Proteomes" id="UP000002279"/>
    </source>
</evidence>
<dbReference type="Gene3D" id="2.60.40.10">
    <property type="entry name" value="Immunoglobulins"/>
    <property type="match status" value="3"/>
</dbReference>
<keyword evidence="3 7" id="KW-1133">Transmembrane helix</keyword>
<dbReference type="Proteomes" id="UP000002279">
    <property type="component" value="Chromosome 5"/>
</dbReference>
<dbReference type="InterPro" id="IPR036179">
    <property type="entry name" value="Ig-like_dom_sf"/>
</dbReference>
<dbReference type="InterPro" id="IPR013106">
    <property type="entry name" value="Ig_V-set"/>
</dbReference>
<dbReference type="InterPro" id="IPR013783">
    <property type="entry name" value="Ig-like_fold"/>
</dbReference>
<dbReference type="Bgee" id="ENSOANG00000046361">
    <property type="expression patterns" value="Expressed in liver and 5 other cell types or tissues"/>
</dbReference>
<evidence type="ECO:0000259" key="8">
    <source>
        <dbReference type="PROSITE" id="PS50835"/>
    </source>
</evidence>
<evidence type="ECO:0000256" key="3">
    <source>
        <dbReference type="ARBA" id="ARBA00022989"/>
    </source>
</evidence>
<feature type="domain" description="Ig-like" evidence="8">
    <location>
        <begin position="291"/>
        <end position="369"/>
    </location>
</feature>
<evidence type="ECO:0000256" key="2">
    <source>
        <dbReference type="ARBA" id="ARBA00022692"/>
    </source>
</evidence>
<keyword evidence="2 7" id="KW-0812">Transmembrane</keyword>